<dbReference type="GO" id="GO:0046872">
    <property type="term" value="F:metal ion binding"/>
    <property type="evidence" value="ECO:0007669"/>
    <property type="project" value="UniProtKB-KW"/>
</dbReference>
<proteinExistence type="predicted"/>
<dbReference type="InterPro" id="IPR000056">
    <property type="entry name" value="Ribul_P_3_epim-like"/>
</dbReference>
<dbReference type="EMBL" id="DSYQ01000027">
    <property type="protein sequence ID" value="HGT71422.1"/>
    <property type="molecule type" value="Genomic_DNA"/>
</dbReference>
<dbReference type="SUPFAM" id="SSF51366">
    <property type="entry name" value="Ribulose-phoshate binding barrel"/>
    <property type="match status" value="1"/>
</dbReference>
<gene>
    <name evidence="3" type="ORF">ENT43_04140</name>
</gene>
<keyword evidence="1" id="KW-0479">Metal-binding</keyword>
<organism evidence="3">
    <name type="scientific">candidate division CPR3 bacterium</name>
    <dbReference type="NCBI Taxonomy" id="2268181"/>
    <lineage>
        <taxon>Bacteria</taxon>
        <taxon>Bacteria division CPR3</taxon>
    </lineage>
</organism>
<name>A0A7C4R2Z9_UNCC3</name>
<dbReference type="InterPro" id="IPR011060">
    <property type="entry name" value="RibuloseP-bd_barrel"/>
</dbReference>
<dbReference type="AlphaFoldDB" id="A0A7C4R2Z9"/>
<comment type="caution">
    <text evidence="3">The sequence shown here is derived from an EMBL/GenBank/DDBJ whole genome shotgun (WGS) entry which is preliminary data.</text>
</comment>
<dbReference type="PANTHER" id="PTHR11749">
    <property type="entry name" value="RIBULOSE-5-PHOSPHATE-3-EPIMERASE"/>
    <property type="match status" value="1"/>
</dbReference>
<reference evidence="3" key="1">
    <citation type="journal article" date="2020" name="mSystems">
        <title>Genome- and Community-Level Interaction Insights into Carbon Utilization and Element Cycling Functions of Hydrothermarchaeota in Hydrothermal Sediment.</title>
        <authorList>
            <person name="Zhou Z."/>
            <person name="Liu Y."/>
            <person name="Xu W."/>
            <person name="Pan J."/>
            <person name="Luo Z.H."/>
            <person name="Li M."/>
        </authorList>
    </citation>
    <scope>NUCLEOTIDE SEQUENCE [LARGE SCALE GENOMIC DNA]</scope>
    <source>
        <strain evidence="3">SpSt-579</strain>
    </source>
</reference>
<keyword evidence="2" id="KW-0413">Isomerase</keyword>
<dbReference type="GO" id="GO:0005975">
    <property type="term" value="P:carbohydrate metabolic process"/>
    <property type="evidence" value="ECO:0007669"/>
    <property type="project" value="InterPro"/>
</dbReference>
<protein>
    <recommendedName>
        <fullName evidence="4">Ribulose-phosphate 3-epimerase</fullName>
    </recommendedName>
</protein>
<dbReference type="InterPro" id="IPR013785">
    <property type="entry name" value="Aldolase_TIM"/>
</dbReference>
<dbReference type="Pfam" id="PF00834">
    <property type="entry name" value="Ribul_P_3_epim"/>
    <property type="match status" value="1"/>
</dbReference>
<evidence type="ECO:0000256" key="2">
    <source>
        <dbReference type="ARBA" id="ARBA00023235"/>
    </source>
</evidence>
<dbReference type="Gene3D" id="3.20.20.70">
    <property type="entry name" value="Aldolase class I"/>
    <property type="match status" value="1"/>
</dbReference>
<accession>A0A7C4R2Z9</accession>
<dbReference type="GO" id="GO:0016857">
    <property type="term" value="F:racemase and epimerase activity, acting on carbohydrates and derivatives"/>
    <property type="evidence" value="ECO:0007669"/>
    <property type="project" value="InterPro"/>
</dbReference>
<evidence type="ECO:0008006" key="4">
    <source>
        <dbReference type="Google" id="ProtNLM"/>
    </source>
</evidence>
<evidence type="ECO:0000313" key="3">
    <source>
        <dbReference type="EMBL" id="HGT71422.1"/>
    </source>
</evidence>
<sequence length="212" mass="24059">MTKKIIPAILATTIEEFNEKLNHLLSFSNEIQIDVMDGAFVKESSFDLFELNSLPEDKKFECHLMVAHPLEYINHMKRLGIKKVVFHDEIDEDTETAIEGYKKEGFEVFLAINPETEPGVIEKYISIVGGIMLMSVEPGKSGQEFIHSSLVKARYLREKYPDLILEMDGGINKENIKDVFESGVNIVAIGSGILKAQNPEEEWEELVRISKL</sequence>
<evidence type="ECO:0000256" key="1">
    <source>
        <dbReference type="ARBA" id="ARBA00022723"/>
    </source>
</evidence>